<dbReference type="EMBL" id="MU006714">
    <property type="protein sequence ID" value="KAF2628144.1"/>
    <property type="molecule type" value="Genomic_DNA"/>
</dbReference>
<evidence type="ECO:0000313" key="2">
    <source>
        <dbReference type="Proteomes" id="UP000799754"/>
    </source>
</evidence>
<reference evidence="1" key="1">
    <citation type="journal article" date="2020" name="Stud. Mycol.">
        <title>101 Dothideomycetes genomes: a test case for predicting lifestyles and emergence of pathogens.</title>
        <authorList>
            <person name="Haridas S."/>
            <person name="Albert R."/>
            <person name="Binder M."/>
            <person name="Bloem J."/>
            <person name="Labutti K."/>
            <person name="Salamov A."/>
            <person name="Andreopoulos B."/>
            <person name="Baker S."/>
            <person name="Barry K."/>
            <person name="Bills G."/>
            <person name="Bluhm B."/>
            <person name="Cannon C."/>
            <person name="Castanera R."/>
            <person name="Culley D."/>
            <person name="Daum C."/>
            <person name="Ezra D."/>
            <person name="Gonzalez J."/>
            <person name="Henrissat B."/>
            <person name="Kuo A."/>
            <person name="Liang C."/>
            <person name="Lipzen A."/>
            <person name="Lutzoni F."/>
            <person name="Magnuson J."/>
            <person name="Mondo S."/>
            <person name="Nolan M."/>
            <person name="Ohm R."/>
            <person name="Pangilinan J."/>
            <person name="Park H.-J."/>
            <person name="Ramirez L."/>
            <person name="Alfaro M."/>
            <person name="Sun H."/>
            <person name="Tritt A."/>
            <person name="Yoshinaga Y."/>
            <person name="Zwiers L.-H."/>
            <person name="Turgeon B."/>
            <person name="Goodwin S."/>
            <person name="Spatafora J."/>
            <person name="Crous P."/>
            <person name="Grigoriev I."/>
        </authorList>
    </citation>
    <scope>NUCLEOTIDE SEQUENCE</scope>
    <source>
        <strain evidence="1">CBS 525.71</strain>
    </source>
</reference>
<protein>
    <submittedName>
        <fullName evidence="1">Uncharacterized protein</fullName>
    </submittedName>
</protein>
<dbReference type="Proteomes" id="UP000799754">
    <property type="component" value="Unassembled WGS sequence"/>
</dbReference>
<gene>
    <name evidence="1" type="ORF">BU25DRAFT_421142</name>
</gene>
<comment type="caution">
    <text evidence="1">The sequence shown here is derived from an EMBL/GenBank/DDBJ whole genome shotgun (WGS) entry which is preliminary data.</text>
</comment>
<evidence type="ECO:0000313" key="1">
    <source>
        <dbReference type="EMBL" id="KAF2628144.1"/>
    </source>
</evidence>
<sequence length="176" mass="20153">MSSDDPFTTTSLALQLAHAQRVNELHRSTLEALPNLPVYMKKVLWGTLNEQDAWPPHLAGYVENSQEQNSVWSEDEEWSLLTIRRIMGPTLSLQVIGAHFLPHHGGEGTKAHWEEMMRRDVGWDPSEDMRLLQLVRRSDGYDVQTVANTSLFGRDRKIKFGRVALGIAYQRALREM</sequence>
<name>A0ACB6S288_9PLEO</name>
<proteinExistence type="predicted"/>
<organism evidence="1 2">
    <name type="scientific">Macroventuria anomochaeta</name>
    <dbReference type="NCBI Taxonomy" id="301207"/>
    <lineage>
        <taxon>Eukaryota</taxon>
        <taxon>Fungi</taxon>
        <taxon>Dikarya</taxon>
        <taxon>Ascomycota</taxon>
        <taxon>Pezizomycotina</taxon>
        <taxon>Dothideomycetes</taxon>
        <taxon>Pleosporomycetidae</taxon>
        <taxon>Pleosporales</taxon>
        <taxon>Pleosporineae</taxon>
        <taxon>Didymellaceae</taxon>
        <taxon>Macroventuria</taxon>
    </lineage>
</organism>
<keyword evidence="2" id="KW-1185">Reference proteome</keyword>
<accession>A0ACB6S288</accession>